<sequence length="158" mass="16234">MAVLVTRLRLQDCADVDAVEATNSALFLSRLAVARASDEAVLCRDDSNPSSTGIFDTGSSPAGGPGLAAKTPSQPPPAAVSSAQTSESTVEAADAEVSSPYNSTRSASPSALPLHRARPRPHQLRSNRAVVQLLALAATRAQRVRSGAASKSPVECGE</sequence>
<name>A0A4U0XJZ0_9PEZI</name>
<feature type="compositionally biased region" description="Polar residues" evidence="1">
    <location>
        <begin position="99"/>
        <end position="109"/>
    </location>
</feature>
<feature type="region of interest" description="Disordered" evidence="1">
    <location>
        <begin position="44"/>
        <end position="126"/>
    </location>
</feature>
<dbReference type="Proteomes" id="UP000308768">
    <property type="component" value="Unassembled WGS sequence"/>
</dbReference>
<comment type="caution">
    <text evidence="2">The sequence shown here is derived from an EMBL/GenBank/DDBJ whole genome shotgun (WGS) entry which is preliminary data.</text>
</comment>
<proteinExistence type="predicted"/>
<protein>
    <submittedName>
        <fullName evidence="2">Uncharacterized protein</fullName>
    </submittedName>
</protein>
<evidence type="ECO:0000313" key="2">
    <source>
        <dbReference type="EMBL" id="TKA75703.1"/>
    </source>
</evidence>
<dbReference type="AlphaFoldDB" id="A0A4U0XJZ0"/>
<dbReference type="EMBL" id="NAJN01000277">
    <property type="protein sequence ID" value="TKA75703.1"/>
    <property type="molecule type" value="Genomic_DNA"/>
</dbReference>
<organism evidence="2 3">
    <name type="scientific">Cryomyces minteri</name>
    <dbReference type="NCBI Taxonomy" id="331657"/>
    <lineage>
        <taxon>Eukaryota</taxon>
        <taxon>Fungi</taxon>
        <taxon>Dikarya</taxon>
        <taxon>Ascomycota</taxon>
        <taxon>Pezizomycotina</taxon>
        <taxon>Dothideomycetes</taxon>
        <taxon>Dothideomycetes incertae sedis</taxon>
        <taxon>Cryomyces</taxon>
    </lineage>
</organism>
<gene>
    <name evidence="2" type="ORF">B0A49_09004</name>
</gene>
<reference evidence="2 3" key="1">
    <citation type="submission" date="2017-03" db="EMBL/GenBank/DDBJ databases">
        <title>Genomes of endolithic fungi from Antarctica.</title>
        <authorList>
            <person name="Coleine C."/>
            <person name="Masonjones S."/>
            <person name="Stajich J.E."/>
        </authorList>
    </citation>
    <scope>NUCLEOTIDE SEQUENCE [LARGE SCALE GENOMIC DNA]</scope>
    <source>
        <strain evidence="2 3">CCFEE 5187</strain>
    </source>
</reference>
<keyword evidence="3" id="KW-1185">Reference proteome</keyword>
<accession>A0A4U0XJZ0</accession>
<evidence type="ECO:0000256" key="1">
    <source>
        <dbReference type="SAM" id="MobiDB-lite"/>
    </source>
</evidence>
<feature type="compositionally biased region" description="Basic residues" evidence="1">
    <location>
        <begin position="115"/>
        <end position="125"/>
    </location>
</feature>
<evidence type="ECO:0000313" key="3">
    <source>
        <dbReference type="Proteomes" id="UP000308768"/>
    </source>
</evidence>